<dbReference type="Proteomes" id="UP000324222">
    <property type="component" value="Unassembled WGS sequence"/>
</dbReference>
<comment type="caution">
    <text evidence="1">The sequence shown here is derived from an EMBL/GenBank/DDBJ whole genome shotgun (WGS) entry which is preliminary data.</text>
</comment>
<organism evidence="1 2">
    <name type="scientific">Portunus trituberculatus</name>
    <name type="common">Swimming crab</name>
    <name type="synonym">Neptunus trituberculatus</name>
    <dbReference type="NCBI Taxonomy" id="210409"/>
    <lineage>
        <taxon>Eukaryota</taxon>
        <taxon>Metazoa</taxon>
        <taxon>Ecdysozoa</taxon>
        <taxon>Arthropoda</taxon>
        <taxon>Crustacea</taxon>
        <taxon>Multicrustacea</taxon>
        <taxon>Malacostraca</taxon>
        <taxon>Eumalacostraca</taxon>
        <taxon>Eucarida</taxon>
        <taxon>Decapoda</taxon>
        <taxon>Pleocyemata</taxon>
        <taxon>Brachyura</taxon>
        <taxon>Eubrachyura</taxon>
        <taxon>Portunoidea</taxon>
        <taxon>Portunidae</taxon>
        <taxon>Portuninae</taxon>
        <taxon>Portunus</taxon>
    </lineage>
</organism>
<sequence>MVGWEARVRAHRPPLYPHPLAAVLRNR</sequence>
<dbReference type="AlphaFoldDB" id="A0A5B7H977"/>
<proteinExistence type="predicted"/>
<reference evidence="1 2" key="1">
    <citation type="submission" date="2019-05" db="EMBL/GenBank/DDBJ databases">
        <title>Another draft genome of Portunus trituberculatus and its Hox gene families provides insights of decapod evolution.</title>
        <authorList>
            <person name="Jeong J.-H."/>
            <person name="Song I."/>
            <person name="Kim S."/>
            <person name="Choi T."/>
            <person name="Kim D."/>
            <person name="Ryu S."/>
            <person name="Kim W."/>
        </authorList>
    </citation>
    <scope>NUCLEOTIDE SEQUENCE [LARGE SCALE GENOMIC DNA]</scope>
    <source>
        <tissue evidence="1">Muscle</tissue>
    </source>
</reference>
<name>A0A5B7H977_PORTR</name>
<accession>A0A5B7H977</accession>
<dbReference type="EMBL" id="VSRR010024810">
    <property type="protein sequence ID" value="MPC66476.1"/>
    <property type="molecule type" value="Genomic_DNA"/>
</dbReference>
<keyword evidence="2" id="KW-1185">Reference proteome</keyword>
<evidence type="ECO:0000313" key="2">
    <source>
        <dbReference type="Proteomes" id="UP000324222"/>
    </source>
</evidence>
<evidence type="ECO:0000313" key="1">
    <source>
        <dbReference type="EMBL" id="MPC66476.1"/>
    </source>
</evidence>
<protein>
    <submittedName>
        <fullName evidence="1">Uncharacterized protein</fullName>
    </submittedName>
</protein>
<gene>
    <name evidence="1" type="ORF">E2C01_060624</name>
</gene>